<feature type="region of interest" description="Disordered" evidence="1">
    <location>
        <begin position="105"/>
        <end position="217"/>
    </location>
</feature>
<feature type="compositionally biased region" description="Basic and acidic residues" evidence="1">
    <location>
        <begin position="162"/>
        <end position="178"/>
    </location>
</feature>
<organism evidence="2 3">
    <name type="scientific">Actinacidiphila bryophytorum</name>
    <dbReference type="NCBI Taxonomy" id="1436133"/>
    <lineage>
        <taxon>Bacteria</taxon>
        <taxon>Bacillati</taxon>
        <taxon>Actinomycetota</taxon>
        <taxon>Actinomycetes</taxon>
        <taxon>Kitasatosporales</taxon>
        <taxon>Streptomycetaceae</taxon>
        <taxon>Actinacidiphila</taxon>
    </lineage>
</organism>
<feature type="compositionally biased region" description="Basic and acidic residues" evidence="1">
    <location>
        <begin position="128"/>
        <end position="137"/>
    </location>
</feature>
<feature type="compositionally biased region" description="Basic and acidic residues" evidence="1">
    <location>
        <begin position="198"/>
        <end position="208"/>
    </location>
</feature>
<dbReference type="EMBL" id="CAJVAX010000020">
    <property type="protein sequence ID" value="CAG7652901.1"/>
    <property type="molecule type" value="Genomic_DNA"/>
</dbReference>
<name>A0A9W4H5Q7_9ACTN</name>
<dbReference type="Proteomes" id="UP001153328">
    <property type="component" value="Unassembled WGS sequence"/>
</dbReference>
<dbReference type="AlphaFoldDB" id="A0A9W4H5Q7"/>
<evidence type="ECO:0000313" key="2">
    <source>
        <dbReference type="EMBL" id="CAG7652901.1"/>
    </source>
</evidence>
<sequence>MPRSVPTGKYPTVEAARGRTSHHRCRCLPITRLPPPTEQLLPPRAGSCPQRQFLRPHTPLGKVVHEEKDALARRCAERSCRARQHDDTRTHQCQRRDKHRCRHGVDLYGDADGRRDLGGPVQPARGGHRVEHLDRQPRTALRAVAPEQLERQRHRSRKHRHRDTERQRQQLRRDDHERRRQQHQLAHRQLHRPRIHHTAHDTAHHASDDASAVWEWG</sequence>
<evidence type="ECO:0000313" key="3">
    <source>
        <dbReference type="Proteomes" id="UP001153328"/>
    </source>
</evidence>
<accession>A0A9W4H5Q7</accession>
<proteinExistence type="predicted"/>
<reference evidence="2" key="1">
    <citation type="submission" date="2021-06" db="EMBL/GenBank/DDBJ databases">
        <authorList>
            <person name="Arsene-Ploetze F."/>
        </authorList>
    </citation>
    <scope>NUCLEOTIDE SEQUENCE</scope>
    <source>
        <strain evidence="2">SBRY1</strain>
    </source>
</reference>
<feature type="compositionally biased region" description="Basic residues" evidence="1">
    <location>
        <begin position="179"/>
        <end position="197"/>
    </location>
</feature>
<feature type="compositionally biased region" description="Basic and acidic residues" evidence="1">
    <location>
        <begin position="80"/>
        <end position="90"/>
    </location>
</feature>
<evidence type="ECO:0000256" key="1">
    <source>
        <dbReference type="SAM" id="MobiDB-lite"/>
    </source>
</evidence>
<keyword evidence="3" id="KW-1185">Reference proteome</keyword>
<comment type="caution">
    <text evidence="2">The sequence shown here is derived from an EMBL/GenBank/DDBJ whole genome shotgun (WGS) entry which is preliminary data.</text>
</comment>
<gene>
    <name evidence="2" type="ORF">SBRY_60003</name>
</gene>
<feature type="region of interest" description="Disordered" evidence="1">
    <location>
        <begin position="80"/>
        <end position="99"/>
    </location>
</feature>
<protein>
    <submittedName>
        <fullName evidence="2">Uncharacterized protein</fullName>
    </submittedName>
</protein>
<feature type="compositionally biased region" description="Basic residues" evidence="1">
    <location>
        <begin position="152"/>
        <end position="161"/>
    </location>
</feature>